<organism evidence="6 7">
    <name type="scientific">Hevea brasiliensis</name>
    <name type="common">Para rubber tree</name>
    <name type="synonym">Siphonia brasiliensis</name>
    <dbReference type="NCBI Taxonomy" id="3981"/>
    <lineage>
        <taxon>Eukaryota</taxon>
        <taxon>Viridiplantae</taxon>
        <taxon>Streptophyta</taxon>
        <taxon>Embryophyta</taxon>
        <taxon>Tracheophyta</taxon>
        <taxon>Spermatophyta</taxon>
        <taxon>Magnoliopsida</taxon>
        <taxon>eudicotyledons</taxon>
        <taxon>Gunneridae</taxon>
        <taxon>Pentapetalae</taxon>
        <taxon>rosids</taxon>
        <taxon>fabids</taxon>
        <taxon>Malpighiales</taxon>
        <taxon>Euphorbiaceae</taxon>
        <taxon>Crotonoideae</taxon>
        <taxon>Micrandreae</taxon>
        <taxon>Hevea</taxon>
    </lineage>
</organism>
<keyword evidence="2" id="KW-0804">Transcription</keyword>
<proteinExistence type="inferred from homology"/>
<dbReference type="AlphaFoldDB" id="A0A6A6N9T0"/>
<evidence type="ECO:0000313" key="7">
    <source>
        <dbReference type="Proteomes" id="UP000467840"/>
    </source>
</evidence>
<dbReference type="GO" id="GO:0006353">
    <property type="term" value="P:DNA-templated transcription termination"/>
    <property type="evidence" value="ECO:0007669"/>
    <property type="project" value="UniProtKB-KW"/>
</dbReference>
<comment type="similarity">
    <text evidence="1">Belongs to the mTERF family.</text>
</comment>
<sequence>MEKPQSVFCFFQNLGFSNSHIQSAILLTPQILFANIEKSLKPKIKLFQDIGLVGCDLGKFISKNSPLLTASLKEKLVPRIEILKKLLLNDEKNEDLVKVIRRCNWLISKNPESRLLSNIAYLKSCGIVGSQLSMLLKRQPRLFVMQESRLRDLVSRVLNMGFSINSRMLVHALYTVSCLSDETFERKFGILKSYGFSEYECIEMFRKAPGLLRTSKEKLKLGIDFFLNVTSRNSNFRFYFKCTKCSAELAIKTDPQNSDYVIESGATRNFEPWRAEDEEADKERRKRNAEEMDDAMKSLENQTLDSKREMAILAALDEMKSMKSRHATVSVDAMLEALQKTAAEKEKKVEEEDEALVKSIFERRSKEVIRRIPDEYSDDDDDFNQLSNANSETMRNNSKRRKVSNEHPRSDPNKLVSELKDSWNLLGFPFFRVAIITRSVVITAEAVKLAELEEKLNNYQLESKKAIEGLRGEFKQSAESILGGLKIFVATLVNDKGKGTCGEGSGVGNDQPIVINLEGKGIFPNPKENLNP</sequence>
<evidence type="ECO:0000256" key="3">
    <source>
        <dbReference type="ARBA" id="ARBA00022946"/>
    </source>
</evidence>
<dbReference type="InterPro" id="IPR007590">
    <property type="entry name" value="Saf4/Yju2"/>
</dbReference>
<keyword evidence="4" id="KW-0175">Coiled coil</keyword>
<gene>
    <name evidence="6" type="ORF">GH714_032265</name>
</gene>
<dbReference type="Gene3D" id="1.25.70.10">
    <property type="entry name" value="Transcription termination factor 3, mitochondrial"/>
    <property type="match status" value="2"/>
</dbReference>
<feature type="coiled-coil region" evidence="4">
    <location>
        <begin position="442"/>
        <end position="469"/>
    </location>
</feature>
<feature type="region of interest" description="Disordered" evidence="5">
    <location>
        <begin position="272"/>
        <end position="293"/>
    </location>
</feature>
<dbReference type="SMART" id="SM00733">
    <property type="entry name" value="Mterf"/>
    <property type="match status" value="6"/>
</dbReference>
<evidence type="ECO:0000256" key="2">
    <source>
        <dbReference type="ARBA" id="ARBA00022472"/>
    </source>
</evidence>
<reference evidence="6 7" key="1">
    <citation type="journal article" date="2020" name="Mol. Plant">
        <title>The Chromosome-Based Rubber Tree Genome Provides New Insights into Spurge Genome Evolution and Rubber Biosynthesis.</title>
        <authorList>
            <person name="Liu J."/>
            <person name="Shi C."/>
            <person name="Shi C.C."/>
            <person name="Li W."/>
            <person name="Zhang Q.J."/>
            <person name="Zhang Y."/>
            <person name="Li K."/>
            <person name="Lu H.F."/>
            <person name="Shi C."/>
            <person name="Zhu S.T."/>
            <person name="Xiao Z.Y."/>
            <person name="Nan H."/>
            <person name="Yue Y."/>
            <person name="Zhu X.G."/>
            <person name="Wu Y."/>
            <person name="Hong X.N."/>
            <person name="Fan G.Y."/>
            <person name="Tong Y."/>
            <person name="Zhang D."/>
            <person name="Mao C.L."/>
            <person name="Liu Y.L."/>
            <person name="Hao S.J."/>
            <person name="Liu W.Q."/>
            <person name="Lv M.Q."/>
            <person name="Zhang H.B."/>
            <person name="Liu Y."/>
            <person name="Hu-Tang G.R."/>
            <person name="Wang J.P."/>
            <person name="Wang J.H."/>
            <person name="Sun Y.H."/>
            <person name="Ni S.B."/>
            <person name="Chen W.B."/>
            <person name="Zhang X.C."/>
            <person name="Jiao Y.N."/>
            <person name="Eichler E.E."/>
            <person name="Li G.H."/>
            <person name="Liu X."/>
            <person name="Gao L.Z."/>
        </authorList>
    </citation>
    <scope>NUCLEOTIDE SEQUENCE [LARGE SCALE GENOMIC DNA]</scope>
    <source>
        <strain evidence="7">cv. GT1</strain>
        <tissue evidence="6">Leaf</tissue>
    </source>
</reference>
<name>A0A6A6N9T0_HEVBR</name>
<keyword evidence="7" id="KW-1185">Reference proteome</keyword>
<feature type="compositionally biased region" description="Basic and acidic residues" evidence="5">
    <location>
        <begin position="403"/>
        <end position="414"/>
    </location>
</feature>
<dbReference type="Pfam" id="PF02536">
    <property type="entry name" value="mTERF"/>
    <property type="match status" value="1"/>
</dbReference>
<dbReference type="PANTHER" id="PTHR12111:SF1">
    <property type="entry name" value="SPLICING FACTOR YJU2"/>
    <property type="match status" value="1"/>
</dbReference>
<accession>A0A6A6N9T0</accession>
<feature type="compositionally biased region" description="Polar residues" evidence="5">
    <location>
        <begin position="384"/>
        <end position="396"/>
    </location>
</feature>
<feature type="region of interest" description="Disordered" evidence="5">
    <location>
        <begin position="379"/>
        <end position="414"/>
    </location>
</feature>
<keyword evidence="3" id="KW-0809">Transit peptide</keyword>
<dbReference type="GO" id="GO:0071006">
    <property type="term" value="C:U2-type catalytic step 1 spliceosome"/>
    <property type="evidence" value="ECO:0007669"/>
    <property type="project" value="TreeGrafter"/>
</dbReference>
<dbReference type="Proteomes" id="UP000467840">
    <property type="component" value="Chromosome 10"/>
</dbReference>
<keyword evidence="2" id="KW-0805">Transcription regulation</keyword>
<evidence type="ECO:0000313" key="6">
    <source>
        <dbReference type="EMBL" id="KAF2320969.1"/>
    </source>
</evidence>
<dbReference type="GO" id="GO:0000398">
    <property type="term" value="P:mRNA splicing, via spliceosome"/>
    <property type="evidence" value="ECO:0007669"/>
    <property type="project" value="InterPro"/>
</dbReference>
<evidence type="ECO:0000256" key="1">
    <source>
        <dbReference type="ARBA" id="ARBA00007692"/>
    </source>
</evidence>
<evidence type="ECO:0000256" key="4">
    <source>
        <dbReference type="SAM" id="Coils"/>
    </source>
</evidence>
<dbReference type="PANTHER" id="PTHR12111">
    <property type="entry name" value="SPLICING FACTOR YJU2"/>
    <property type="match status" value="1"/>
</dbReference>
<comment type="caution">
    <text evidence="6">The sequence shown here is derived from an EMBL/GenBank/DDBJ whole genome shotgun (WGS) entry which is preliminary data.</text>
</comment>
<protein>
    <submittedName>
        <fullName evidence="6">Uncharacterized protein</fullName>
    </submittedName>
</protein>
<keyword evidence="2" id="KW-0806">Transcription termination</keyword>
<dbReference type="Pfam" id="PF04502">
    <property type="entry name" value="Saf4_Yju2"/>
    <property type="match status" value="1"/>
</dbReference>
<dbReference type="EMBL" id="JAAGAX010000003">
    <property type="protein sequence ID" value="KAF2320969.1"/>
    <property type="molecule type" value="Genomic_DNA"/>
</dbReference>
<dbReference type="GO" id="GO:0003676">
    <property type="term" value="F:nucleic acid binding"/>
    <property type="evidence" value="ECO:0007669"/>
    <property type="project" value="InterPro"/>
</dbReference>
<dbReference type="InterPro" id="IPR038538">
    <property type="entry name" value="MTERF_sf"/>
</dbReference>
<dbReference type="InterPro" id="IPR003690">
    <property type="entry name" value="MTERF"/>
</dbReference>
<evidence type="ECO:0000256" key="5">
    <source>
        <dbReference type="SAM" id="MobiDB-lite"/>
    </source>
</evidence>